<gene>
    <name evidence="1" type="ORF">AVDCRST_MAG07-2059</name>
</gene>
<dbReference type="InterPro" id="IPR002838">
    <property type="entry name" value="AIM24"/>
</dbReference>
<name>A0A6J4LBE9_9ACTN</name>
<dbReference type="PANTHER" id="PTHR38074">
    <property type="entry name" value="ALTERED INHERITANCE OF MITOCHONDRIA PROTEIN 24, MITOCHONDRIAL"/>
    <property type="match status" value="1"/>
</dbReference>
<dbReference type="InterPro" id="IPR016031">
    <property type="entry name" value="Trp_RNA-bd_attenuator-like_dom"/>
</dbReference>
<dbReference type="EMBL" id="CADCUB010000085">
    <property type="protein sequence ID" value="CAA9327690.1"/>
    <property type="molecule type" value="Genomic_DNA"/>
</dbReference>
<protein>
    <submittedName>
        <fullName evidence="1">DUF124 domain-containing protein</fullName>
    </submittedName>
</protein>
<dbReference type="InterPro" id="IPR036983">
    <property type="entry name" value="AIM24_sf"/>
</dbReference>
<evidence type="ECO:0000313" key="1">
    <source>
        <dbReference type="EMBL" id="CAA9327690.1"/>
    </source>
</evidence>
<proteinExistence type="predicted"/>
<sequence>MRSSLFGENLESTTDEGMALQNPRMLKVRLDGEVLARQGAMVAYQGEVAFAYEGAGGVGRFLKKALTGEGVPLMRCRGRGDVFLAQDGNELHILDLDGDSVTVNGANVLAFEPGLTWDIRRVEGASTLAGGVFNMVFTGTGRLVVSAFGTPVVLGTAEAPTYADLQSAIAWTSSLQTRLVRTAGAGALIGRGSGEAFQLAFAGQGFVVVQASEGPVVPRHSHGGSGGGGGGLFE</sequence>
<dbReference type="PANTHER" id="PTHR38074:SF1">
    <property type="entry name" value="ALTERED INHERITANCE OF MITOCHONDRIA PROTEIN 24, MITOCHONDRIAL"/>
    <property type="match status" value="1"/>
</dbReference>
<accession>A0A6J4LBE9</accession>
<dbReference type="Gene3D" id="3.60.160.10">
    <property type="entry name" value="Mitochondrial biogenesis AIM24"/>
    <property type="match status" value="1"/>
</dbReference>
<dbReference type="SUPFAM" id="SSF51219">
    <property type="entry name" value="TRAP-like"/>
    <property type="match status" value="1"/>
</dbReference>
<organism evidence="1">
    <name type="scientific">uncultured Frankineae bacterium</name>
    <dbReference type="NCBI Taxonomy" id="437475"/>
    <lineage>
        <taxon>Bacteria</taxon>
        <taxon>Bacillati</taxon>
        <taxon>Actinomycetota</taxon>
        <taxon>Actinomycetes</taxon>
        <taxon>Frankiales</taxon>
        <taxon>environmental samples</taxon>
    </lineage>
</organism>
<reference evidence="1" key="1">
    <citation type="submission" date="2020-02" db="EMBL/GenBank/DDBJ databases">
        <authorList>
            <person name="Meier V. D."/>
        </authorList>
    </citation>
    <scope>NUCLEOTIDE SEQUENCE</scope>
    <source>
        <strain evidence="1">AVDCRST_MAG07</strain>
    </source>
</reference>
<dbReference type="Pfam" id="PF01987">
    <property type="entry name" value="AIM24"/>
    <property type="match status" value="1"/>
</dbReference>
<dbReference type="AlphaFoldDB" id="A0A6J4LBE9"/>